<dbReference type="InterPro" id="IPR000504">
    <property type="entry name" value="RRM_dom"/>
</dbReference>
<dbReference type="GO" id="GO:0010629">
    <property type="term" value="P:negative regulation of gene expression"/>
    <property type="evidence" value="ECO:0007669"/>
    <property type="project" value="UniProtKB-ARBA"/>
</dbReference>
<dbReference type="Gene3D" id="3.30.70.330">
    <property type="match status" value="2"/>
</dbReference>
<dbReference type="InterPro" id="IPR035979">
    <property type="entry name" value="RBD_domain_sf"/>
</dbReference>
<dbReference type="GO" id="GO:0009967">
    <property type="term" value="P:positive regulation of signal transduction"/>
    <property type="evidence" value="ECO:0007669"/>
    <property type="project" value="UniProtKB-ARBA"/>
</dbReference>
<dbReference type="GO" id="GO:0005737">
    <property type="term" value="C:cytoplasm"/>
    <property type="evidence" value="ECO:0007669"/>
    <property type="project" value="UniProtKB-ARBA"/>
</dbReference>
<comment type="caution">
    <text evidence="6">The sequence shown here is derived from an EMBL/GenBank/DDBJ whole genome shotgun (WGS) entry which is preliminary data.</text>
</comment>
<feature type="region of interest" description="Disordered" evidence="4">
    <location>
        <begin position="294"/>
        <end position="332"/>
    </location>
</feature>
<dbReference type="PROSITE" id="PS50102">
    <property type="entry name" value="RRM"/>
    <property type="match status" value="2"/>
</dbReference>
<dbReference type="OrthoDB" id="266020at2759"/>
<dbReference type="SUPFAM" id="SSF54928">
    <property type="entry name" value="RNA-binding domain, RBD"/>
    <property type="match status" value="1"/>
</dbReference>
<dbReference type="Proteomes" id="UP000284403">
    <property type="component" value="Unassembled WGS sequence"/>
</dbReference>
<keyword evidence="1" id="KW-0677">Repeat</keyword>
<dbReference type="RefSeq" id="XP_029230821.1">
    <property type="nucleotide sequence ID" value="XM_029369046.1"/>
</dbReference>
<evidence type="ECO:0000256" key="3">
    <source>
        <dbReference type="PROSITE-ProRule" id="PRU00176"/>
    </source>
</evidence>
<keyword evidence="7" id="KW-1185">Reference proteome</keyword>
<evidence type="ECO:0000256" key="1">
    <source>
        <dbReference type="ARBA" id="ARBA00022737"/>
    </source>
</evidence>
<evidence type="ECO:0000256" key="2">
    <source>
        <dbReference type="ARBA" id="ARBA00022884"/>
    </source>
</evidence>
<gene>
    <name evidence="6" type="ORF">Tco025E_02111</name>
</gene>
<dbReference type="SMART" id="SM00360">
    <property type="entry name" value="RRM"/>
    <property type="match status" value="2"/>
</dbReference>
<dbReference type="InterPro" id="IPR012677">
    <property type="entry name" value="Nucleotide-bd_a/b_plait_sf"/>
</dbReference>
<feature type="compositionally biased region" description="Low complexity" evidence="4">
    <location>
        <begin position="302"/>
        <end position="312"/>
    </location>
</feature>
<evidence type="ECO:0000313" key="6">
    <source>
        <dbReference type="EMBL" id="RNF25615.1"/>
    </source>
</evidence>
<protein>
    <submittedName>
        <fullName evidence="6">RNA-binding protein</fullName>
    </submittedName>
</protein>
<dbReference type="PANTHER" id="PTHR24012">
    <property type="entry name" value="RNA BINDING PROTEIN"/>
    <property type="match status" value="1"/>
</dbReference>
<reference evidence="6 7" key="1">
    <citation type="journal article" date="2018" name="BMC Genomics">
        <title>Genomic comparison of Trypanosoma conorhini and Trypanosoma rangeli to Trypanosoma cruzi strains of high and low virulence.</title>
        <authorList>
            <person name="Bradwell K.R."/>
            <person name="Koparde V.N."/>
            <person name="Matveyev A.V."/>
            <person name="Serrano M.G."/>
            <person name="Alves J.M."/>
            <person name="Parikh H."/>
            <person name="Huang B."/>
            <person name="Lee V."/>
            <person name="Espinosa-Alvarez O."/>
            <person name="Ortiz P.A."/>
            <person name="Costa-Martins A.G."/>
            <person name="Teixeira M.M."/>
            <person name="Buck G.A."/>
        </authorList>
    </citation>
    <scope>NUCLEOTIDE SEQUENCE [LARGE SCALE GENOMIC DNA]</scope>
    <source>
        <strain evidence="6 7">025E</strain>
    </source>
</reference>
<dbReference type="FunFam" id="3.30.70.330:FF:000383">
    <property type="entry name" value="Sex lethal, isoform D"/>
    <property type="match status" value="1"/>
</dbReference>
<evidence type="ECO:0000256" key="4">
    <source>
        <dbReference type="SAM" id="MobiDB-lite"/>
    </source>
</evidence>
<organism evidence="6 7">
    <name type="scientific">Trypanosoma conorhini</name>
    <dbReference type="NCBI Taxonomy" id="83891"/>
    <lineage>
        <taxon>Eukaryota</taxon>
        <taxon>Discoba</taxon>
        <taxon>Euglenozoa</taxon>
        <taxon>Kinetoplastea</taxon>
        <taxon>Metakinetoplastina</taxon>
        <taxon>Trypanosomatida</taxon>
        <taxon>Trypanosomatidae</taxon>
        <taxon>Trypanosoma</taxon>
    </lineage>
</organism>
<accession>A0A3R7NY25</accession>
<dbReference type="GeneID" id="40315722"/>
<sequence>MALSSEHKGQMQHLQQQLGCISMPPEGLDEMDSNPLSASAVMPGTGTWAAASVSTEPGFFFSADAFAEKLFMDDENSVSSKEDNATAALCKKLGGAGKGTVARDPHSDNQSRTNLFISNLPHKMEQHELEKLFSPYGQILSAAVMRNIHTGHSLGTAFVRYAATEEATRAIEAMSGKRVSGRAIIVQWARKQHDDAPVGEARKKICKLFVRNIPLDISATDLEKMFSPYGPVKAVSIHKDTTPDTDKRFERHIAFITYLVDGAAVRAAEAVHNTRPFPTCGKVPLMVKLAEDTPQHNHHGAGRSSSGSSVNNTFKGNKLLRRGPGRACPGHDPGYKAAATRGCFPVGADTRGFAVAPGSFVPVMTPGGLMLPASVPGAAVVGGEPIYPWGTQMIWPQAAGVPLAFYGAGAAATPANPLTVGHTPRTVSSPPPVVCMNNEGFTSIPAFAALFCPATPECFSEARVGGMGGSSAVAGAGFSFS</sequence>
<dbReference type="AlphaFoldDB" id="A0A3R7NY25"/>
<name>A0A3R7NY25_9TRYP</name>
<dbReference type="Pfam" id="PF00076">
    <property type="entry name" value="RRM_1"/>
    <property type="match status" value="2"/>
</dbReference>
<dbReference type="GO" id="GO:0003729">
    <property type="term" value="F:mRNA binding"/>
    <property type="evidence" value="ECO:0007669"/>
    <property type="project" value="UniProtKB-ARBA"/>
</dbReference>
<evidence type="ECO:0000259" key="5">
    <source>
        <dbReference type="PROSITE" id="PS50102"/>
    </source>
</evidence>
<evidence type="ECO:0000313" key="7">
    <source>
        <dbReference type="Proteomes" id="UP000284403"/>
    </source>
</evidence>
<feature type="domain" description="RRM" evidence="5">
    <location>
        <begin position="113"/>
        <end position="191"/>
    </location>
</feature>
<feature type="domain" description="RRM" evidence="5">
    <location>
        <begin position="206"/>
        <end position="292"/>
    </location>
</feature>
<keyword evidence="2 3" id="KW-0694">RNA-binding</keyword>
<proteinExistence type="predicted"/>
<dbReference type="EMBL" id="MKKU01000080">
    <property type="protein sequence ID" value="RNF25615.1"/>
    <property type="molecule type" value="Genomic_DNA"/>
</dbReference>